<evidence type="ECO:0000259" key="3">
    <source>
        <dbReference type="SMART" id="SM00062"/>
    </source>
</evidence>
<dbReference type="Gene3D" id="3.40.190.10">
    <property type="entry name" value="Periplasmic binding protein-like II"/>
    <property type="match status" value="2"/>
</dbReference>
<dbReference type="RefSeq" id="WP_226935279.1">
    <property type="nucleotide sequence ID" value="NZ_JACDXX010000008.1"/>
</dbReference>
<dbReference type="EMBL" id="JACDXX010000008">
    <property type="protein sequence ID" value="MCB5410375.1"/>
    <property type="molecule type" value="Genomic_DNA"/>
</dbReference>
<dbReference type="CDD" id="cd13530">
    <property type="entry name" value="PBP2_peptides_like"/>
    <property type="match status" value="1"/>
</dbReference>
<evidence type="ECO:0000313" key="5">
    <source>
        <dbReference type="Proteomes" id="UP001198571"/>
    </source>
</evidence>
<sequence length="249" mass="26654">MRLNRICSVALAALMALSGAAVAQQQVTIGSSPTGLPFTFVNTETNEMDGVLIDVMKAIEADTGLTPVFVPTQFSALVPSLTSGKIDLIVSAMFITEERAKVVDFSDPIYGYGEGAFVAIDDENSYTKWEDFAGKTIGVQQGTTFVELFQKSGIFADVKIYKGIPDIIADVNAGRIDAGLADGPMAAYYIGQGRFPKVKMAEDYVASAAGEFGVALRQGDERRETINKAIARIKEDGTLAEILAKYGLK</sequence>
<dbReference type="Pfam" id="PF00497">
    <property type="entry name" value="SBP_bac_3"/>
    <property type="match status" value="1"/>
</dbReference>
<name>A0ABS8CNG4_9RHOB</name>
<feature type="chain" id="PRO_5045487460" evidence="2">
    <location>
        <begin position="24"/>
        <end position="249"/>
    </location>
</feature>
<dbReference type="SMART" id="SM00062">
    <property type="entry name" value="PBPb"/>
    <property type="match status" value="1"/>
</dbReference>
<evidence type="ECO:0000313" key="4">
    <source>
        <dbReference type="EMBL" id="MCB5410375.1"/>
    </source>
</evidence>
<organism evidence="4 5">
    <name type="scientific">Pseudogemmobacter faecipullorum</name>
    <dbReference type="NCBI Taxonomy" id="2755041"/>
    <lineage>
        <taxon>Bacteria</taxon>
        <taxon>Pseudomonadati</taxon>
        <taxon>Pseudomonadota</taxon>
        <taxon>Alphaproteobacteria</taxon>
        <taxon>Rhodobacterales</taxon>
        <taxon>Paracoccaceae</taxon>
        <taxon>Pseudogemmobacter</taxon>
    </lineage>
</organism>
<accession>A0ABS8CNG4</accession>
<proteinExistence type="predicted"/>
<keyword evidence="5" id="KW-1185">Reference proteome</keyword>
<dbReference type="PANTHER" id="PTHR35936">
    <property type="entry name" value="MEMBRANE-BOUND LYTIC MUREIN TRANSGLYCOSYLASE F"/>
    <property type="match status" value="1"/>
</dbReference>
<evidence type="ECO:0000256" key="2">
    <source>
        <dbReference type="SAM" id="SignalP"/>
    </source>
</evidence>
<feature type="domain" description="Solute-binding protein family 3/N-terminal" evidence="3">
    <location>
        <begin position="26"/>
        <end position="249"/>
    </location>
</feature>
<gene>
    <name evidence="4" type="ORF">H0485_10225</name>
</gene>
<evidence type="ECO:0000256" key="1">
    <source>
        <dbReference type="ARBA" id="ARBA00022729"/>
    </source>
</evidence>
<comment type="caution">
    <text evidence="4">The sequence shown here is derived from an EMBL/GenBank/DDBJ whole genome shotgun (WGS) entry which is preliminary data.</text>
</comment>
<feature type="signal peptide" evidence="2">
    <location>
        <begin position="1"/>
        <end position="23"/>
    </location>
</feature>
<reference evidence="4 5" key="1">
    <citation type="submission" date="2020-07" db="EMBL/GenBank/DDBJ databases">
        <title>Pseudogemmobacter sp. nov., isolated from poultry manure in Taiwan.</title>
        <authorList>
            <person name="Lin S.-Y."/>
            <person name="Tang Y.-S."/>
            <person name="Young C.-C."/>
        </authorList>
    </citation>
    <scope>NUCLEOTIDE SEQUENCE [LARGE SCALE GENOMIC DNA]</scope>
    <source>
        <strain evidence="4 5">CC-YST710</strain>
    </source>
</reference>
<protein>
    <submittedName>
        <fullName evidence="4">Amino acid ABC transporter substrate-binding protein</fullName>
    </submittedName>
</protein>
<dbReference type="SUPFAM" id="SSF53850">
    <property type="entry name" value="Periplasmic binding protein-like II"/>
    <property type="match status" value="1"/>
</dbReference>
<keyword evidence="1 2" id="KW-0732">Signal</keyword>
<dbReference type="Proteomes" id="UP001198571">
    <property type="component" value="Unassembled WGS sequence"/>
</dbReference>
<dbReference type="InterPro" id="IPR001638">
    <property type="entry name" value="Solute-binding_3/MltF_N"/>
</dbReference>
<dbReference type="PANTHER" id="PTHR35936:SF17">
    <property type="entry name" value="ARGININE-BINDING EXTRACELLULAR PROTEIN ARTP"/>
    <property type="match status" value="1"/>
</dbReference>